<dbReference type="InterPro" id="IPR037491">
    <property type="entry name" value="LTI78/LTI65"/>
</dbReference>
<dbReference type="AlphaFoldDB" id="B6V6T2"/>
<feature type="non-terminal residue" evidence="2">
    <location>
        <position position="162"/>
    </location>
</feature>
<accession>B6V6T2</accession>
<name>B6V6T2_CUPSE</name>
<dbReference type="EMBL" id="FJ237485">
    <property type="protein sequence ID" value="ACI87805.1"/>
    <property type="molecule type" value="mRNA"/>
</dbReference>
<proteinExistence type="evidence at transcript level"/>
<dbReference type="PANTHER" id="PTHR33836:SF1">
    <property type="entry name" value="LOW-TEMPERATURE-INDUCED 65 KDA PROTEIN-RELATED"/>
    <property type="match status" value="1"/>
</dbReference>
<feature type="non-terminal residue" evidence="2">
    <location>
        <position position="1"/>
    </location>
</feature>
<evidence type="ECO:0000256" key="1">
    <source>
        <dbReference type="SAM" id="MobiDB-lite"/>
    </source>
</evidence>
<organism evidence="2">
    <name type="scientific">Cupressus sempervirens</name>
    <name type="common">Italian cypress</name>
    <dbReference type="NCBI Taxonomy" id="13469"/>
    <lineage>
        <taxon>Eukaryota</taxon>
        <taxon>Viridiplantae</taxon>
        <taxon>Streptophyta</taxon>
        <taxon>Embryophyta</taxon>
        <taxon>Tracheophyta</taxon>
        <taxon>Spermatophyta</taxon>
        <taxon>Pinopsida</taxon>
        <taxon>Pinidae</taxon>
        <taxon>Conifers II</taxon>
        <taxon>Cupressales</taxon>
        <taxon>Cupressaceae</taxon>
        <taxon>Cupressus</taxon>
    </lineage>
</organism>
<dbReference type="GO" id="GO:0006950">
    <property type="term" value="P:response to stress"/>
    <property type="evidence" value="ECO:0007669"/>
    <property type="project" value="TreeGrafter"/>
</dbReference>
<feature type="region of interest" description="Disordered" evidence="1">
    <location>
        <begin position="1"/>
        <end position="22"/>
    </location>
</feature>
<evidence type="ECO:0000313" key="2">
    <source>
        <dbReference type="EMBL" id="ACI87805.1"/>
    </source>
</evidence>
<dbReference type="PANTHER" id="PTHR33836">
    <property type="entry name" value="LOW-TEMPERATURE-INDUCED 65 KDA PROTEIN-RELATED"/>
    <property type="match status" value="1"/>
</dbReference>
<reference evidence="2" key="1">
    <citation type="submission" date="2008-09" db="EMBL/GenBank/DDBJ databases">
        <title>Cloning and characterization of cold regulated sequences in cypress (Cupressus sempervirens).</title>
        <authorList>
            <person name="Pedron L."/>
            <person name="Baldi P."/>
            <person name="La Porta N."/>
        </authorList>
    </citation>
    <scope>NUCLEOTIDE SEQUENCE</scope>
    <source>
        <strain evidence="2">Cyplp076</strain>
    </source>
</reference>
<sequence>HVVASELGYTGENGVSESPVDETPRSVTAYVHVAATVAEKLTPVYDVTAGSTVMTSLPLSGGGSGVIETQQVEEIGVTASSISEKLIPGEEDAVSDMIAETLHGGGVEQSTTATDVLVTVEKILDQIADRHGEAVAEQRGGDGMVAATGAVTSWLGGTKSPR</sequence>
<protein>
    <submittedName>
        <fullName evidence="2">Putative low-temperature-induced protein</fullName>
    </submittedName>
</protein>
<dbReference type="GO" id="GO:0009737">
    <property type="term" value="P:response to abscisic acid"/>
    <property type="evidence" value="ECO:0007669"/>
    <property type="project" value="InterPro"/>
</dbReference>